<reference evidence="2 3" key="1">
    <citation type="journal article" date="2024" name="Commun. Biol.">
        <title>Comparative genomic analysis of thermophilic fungi reveals convergent evolutionary adaptations and gene losses.</title>
        <authorList>
            <person name="Steindorff A.S."/>
            <person name="Aguilar-Pontes M.V."/>
            <person name="Robinson A.J."/>
            <person name="Andreopoulos B."/>
            <person name="LaButti K."/>
            <person name="Kuo A."/>
            <person name="Mondo S."/>
            <person name="Riley R."/>
            <person name="Otillar R."/>
            <person name="Haridas S."/>
            <person name="Lipzen A."/>
            <person name="Grimwood J."/>
            <person name="Schmutz J."/>
            <person name="Clum A."/>
            <person name="Reid I.D."/>
            <person name="Moisan M.C."/>
            <person name="Butler G."/>
            <person name="Nguyen T.T.M."/>
            <person name="Dewar K."/>
            <person name="Conant G."/>
            <person name="Drula E."/>
            <person name="Henrissat B."/>
            <person name="Hansel C."/>
            <person name="Singer S."/>
            <person name="Hutchinson M.I."/>
            <person name="de Vries R.P."/>
            <person name="Natvig D.O."/>
            <person name="Powell A.J."/>
            <person name="Tsang A."/>
            <person name="Grigoriev I.V."/>
        </authorList>
    </citation>
    <scope>NUCLEOTIDE SEQUENCE [LARGE SCALE GENOMIC DNA]</scope>
    <source>
        <strain evidence="2 3">CBS 494.80</strain>
    </source>
</reference>
<feature type="region of interest" description="Disordered" evidence="1">
    <location>
        <begin position="923"/>
        <end position="1028"/>
    </location>
</feature>
<name>A0ABR4CYE9_9HELO</name>
<feature type="compositionally biased region" description="Low complexity" evidence="1">
    <location>
        <begin position="112"/>
        <end position="121"/>
    </location>
</feature>
<feature type="compositionally biased region" description="Basic residues" evidence="1">
    <location>
        <begin position="241"/>
        <end position="254"/>
    </location>
</feature>
<feature type="compositionally biased region" description="Pro residues" evidence="1">
    <location>
        <begin position="994"/>
        <end position="1006"/>
    </location>
</feature>
<evidence type="ECO:0000313" key="2">
    <source>
        <dbReference type="EMBL" id="KAL2074907.1"/>
    </source>
</evidence>
<evidence type="ECO:0000256" key="1">
    <source>
        <dbReference type="SAM" id="MobiDB-lite"/>
    </source>
</evidence>
<feature type="compositionally biased region" description="Low complexity" evidence="1">
    <location>
        <begin position="981"/>
        <end position="993"/>
    </location>
</feature>
<feature type="region of interest" description="Disordered" evidence="1">
    <location>
        <begin position="487"/>
        <end position="568"/>
    </location>
</feature>
<evidence type="ECO:0000313" key="3">
    <source>
        <dbReference type="Proteomes" id="UP001595075"/>
    </source>
</evidence>
<feature type="region of interest" description="Disordered" evidence="1">
    <location>
        <begin position="847"/>
        <end position="873"/>
    </location>
</feature>
<feature type="compositionally biased region" description="Low complexity" evidence="1">
    <location>
        <begin position="36"/>
        <end position="52"/>
    </location>
</feature>
<keyword evidence="3" id="KW-1185">Reference proteome</keyword>
<proteinExistence type="predicted"/>
<dbReference type="EMBL" id="JAZHXI010000002">
    <property type="protein sequence ID" value="KAL2074907.1"/>
    <property type="molecule type" value="Genomic_DNA"/>
</dbReference>
<feature type="compositionally biased region" description="Acidic residues" evidence="1">
    <location>
        <begin position="161"/>
        <end position="185"/>
    </location>
</feature>
<sequence>MAPARHETGPPQLDGADDKTPYSTRASKRKATEITSGPPAARLAASPPSKLSTRAAKSKNGAKKTLTATESEPHQSPPTKKRRSSPPAIEPELPNSSSSANQSSEPPAVEENSGPSSNGNSCQENVHLHEPVTASATPGPEPDASDVPIPEVQVDAPSGSNEEDLDADAEGDDDDEVPVPEEDLLEPSNGVPEPTRGRGRGRGRGGRGFRGGSRGRGGRGGRGKASVGARGAKSAVPSTRGRGRGRAGRRKKAGDHRIDMVHKRKLELKAHFKVLAAMQRNALSVLADKSLESLQNDPLYHESLHEFEVVTEKLKEIYDENQARVDARVEEDMALANRKREYEEHMAEQQYRMRIEEIQETYQARIMEETNYVYAKRNAPKETASELDDIPFSRGEDGRIVKDSWLPQKKVHGTGMPFMNPPVAVSNVRSTAGDNDYEQHPANWWQAKTKAQKVSILKKQGECVAENLRHVGGRGKKGGRQALFQAQQESAEGGEAVEGEEEPEELPEDGPSRAASSGPSRPPTREGSTPEGNTNTSEDLEESDALPQDVDEFGVSIPRKKVRRDQPAAYNRIVSEAPVWFEDHEIGNRKTHMVKQPDGSFKRLGRDAEPNPERFYYEQRQGRYNAGKNVPEDLDQKIVATHKLHPRLGLPLGGSKNPDYNKRQNPYFKDRTDWQVDLEPTKPVMFIQHNADGTRTISRTSRSQWIDQAERSFKQIPVSQKMANLLEVSGDLQSRPSTPVTPDPPQIIAKDLIEAIEAASETQKEDEKRAAKEARKQASRPVQQQMFSPNRPPHTPMFTSPSAAVYSPPSGYQPQHIAFSPPQPMPPPPPARQERYDPVRDRVYVTPYAQQPRPPPPPPQVPPSTYNNGGGNLSELADAAWHYGGGNNANEYHSTMPPPPSFPLINPYSHPHAHSQHLNLNTAMAGTMGPGMGVFGQQPSHQSHSHTSPYGPPPTQQSPRSAGPSSRRAARELRPAPPAARPIQPQHPQGPQHQQPPPHAGLPHPQPQQIQQQPYHSYGANGSYPSRG</sequence>
<organism evidence="2 3">
    <name type="scientific">Oculimacula yallundae</name>
    <dbReference type="NCBI Taxonomy" id="86028"/>
    <lineage>
        <taxon>Eukaryota</taxon>
        <taxon>Fungi</taxon>
        <taxon>Dikarya</taxon>
        <taxon>Ascomycota</taxon>
        <taxon>Pezizomycotina</taxon>
        <taxon>Leotiomycetes</taxon>
        <taxon>Helotiales</taxon>
        <taxon>Ploettnerulaceae</taxon>
        <taxon>Oculimacula</taxon>
    </lineage>
</organism>
<dbReference type="Proteomes" id="UP001595075">
    <property type="component" value="Unassembled WGS sequence"/>
</dbReference>
<feature type="compositionally biased region" description="Low complexity" evidence="1">
    <location>
        <begin position="95"/>
        <end position="104"/>
    </location>
</feature>
<feature type="compositionally biased region" description="Acidic residues" evidence="1">
    <location>
        <begin position="495"/>
        <end position="508"/>
    </location>
</feature>
<feature type="compositionally biased region" description="Basic and acidic residues" evidence="1">
    <location>
        <begin position="600"/>
        <end position="611"/>
    </location>
</feature>
<comment type="caution">
    <text evidence="2">The sequence shown here is derived from an EMBL/GenBank/DDBJ whole genome shotgun (WGS) entry which is preliminary data.</text>
</comment>
<accession>A0ABR4CYE9</accession>
<feature type="region of interest" description="Disordered" evidence="1">
    <location>
        <begin position="591"/>
        <end position="611"/>
    </location>
</feature>
<feature type="region of interest" description="Disordered" evidence="1">
    <location>
        <begin position="1"/>
        <end position="255"/>
    </location>
</feature>
<feature type="region of interest" description="Disordered" evidence="1">
    <location>
        <begin position="760"/>
        <end position="835"/>
    </location>
</feature>
<feature type="compositionally biased region" description="Pro residues" evidence="1">
    <location>
        <begin position="821"/>
        <end position="831"/>
    </location>
</feature>
<feature type="compositionally biased region" description="Polar residues" evidence="1">
    <location>
        <begin position="526"/>
        <end position="537"/>
    </location>
</feature>
<feature type="compositionally biased region" description="Basic and acidic residues" evidence="1">
    <location>
        <begin position="762"/>
        <end position="776"/>
    </location>
</feature>
<feature type="compositionally biased region" description="Basic residues" evidence="1">
    <location>
        <begin position="197"/>
        <end position="207"/>
    </location>
</feature>
<feature type="compositionally biased region" description="Pro residues" evidence="1">
    <location>
        <begin position="852"/>
        <end position="862"/>
    </location>
</feature>
<protein>
    <submittedName>
        <fullName evidence="2">Uncharacterized protein</fullName>
    </submittedName>
</protein>
<feature type="compositionally biased region" description="Acidic residues" evidence="1">
    <location>
        <begin position="538"/>
        <end position="552"/>
    </location>
</feature>
<feature type="compositionally biased region" description="Low complexity" evidence="1">
    <location>
        <begin position="937"/>
        <end position="946"/>
    </location>
</feature>
<feature type="compositionally biased region" description="Low complexity" evidence="1">
    <location>
        <begin position="958"/>
        <end position="967"/>
    </location>
</feature>
<gene>
    <name evidence="2" type="ORF">VTL71DRAFT_8687</name>
</gene>